<accession>A0A1Z5KIU7</accession>
<dbReference type="Proteomes" id="UP000198406">
    <property type="component" value="Unassembled WGS sequence"/>
</dbReference>
<organism evidence="1 2">
    <name type="scientific">Fistulifera solaris</name>
    <name type="common">Oleaginous diatom</name>
    <dbReference type="NCBI Taxonomy" id="1519565"/>
    <lineage>
        <taxon>Eukaryota</taxon>
        <taxon>Sar</taxon>
        <taxon>Stramenopiles</taxon>
        <taxon>Ochrophyta</taxon>
        <taxon>Bacillariophyta</taxon>
        <taxon>Bacillariophyceae</taxon>
        <taxon>Bacillariophycidae</taxon>
        <taxon>Naviculales</taxon>
        <taxon>Naviculaceae</taxon>
        <taxon>Fistulifera</taxon>
    </lineage>
</organism>
<reference evidence="1 2" key="1">
    <citation type="journal article" date="2015" name="Plant Cell">
        <title>Oil accumulation by the oleaginous diatom Fistulifera solaris as revealed by the genome and transcriptome.</title>
        <authorList>
            <person name="Tanaka T."/>
            <person name="Maeda Y."/>
            <person name="Veluchamy A."/>
            <person name="Tanaka M."/>
            <person name="Abida H."/>
            <person name="Marechal E."/>
            <person name="Bowler C."/>
            <person name="Muto M."/>
            <person name="Sunaga Y."/>
            <person name="Tanaka M."/>
            <person name="Yoshino T."/>
            <person name="Taniguchi T."/>
            <person name="Fukuda Y."/>
            <person name="Nemoto M."/>
            <person name="Matsumoto M."/>
            <person name="Wong P.S."/>
            <person name="Aburatani S."/>
            <person name="Fujibuchi W."/>
        </authorList>
    </citation>
    <scope>NUCLEOTIDE SEQUENCE [LARGE SCALE GENOMIC DNA]</scope>
    <source>
        <strain evidence="1 2">JPCC DA0580</strain>
    </source>
</reference>
<name>A0A1Z5KIU7_FISSO</name>
<comment type="caution">
    <text evidence="1">The sequence shown here is derived from an EMBL/GenBank/DDBJ whole genome shotgun (WGS) entry which is preliminary data.</text>
</comment>
<evidence type="ECO:0000313" key="1">
    <source>
        <dbReference type="EMBL" id="GAX26022.1"/>
    </source>
</evidence>
<gene>
    <name evidence="1" type="ORF">FisN_4Hu481</name>
</gene>
<keyword evidence="2" id="KW-1185">Reference proteome</keyword>
<proteinExistence type="predicted"/>
<dbReference type="InParanoid" id="A0A1Z5KIU7"/>
<dbReference type="Gene3D" id="3.90.75.20">
    <property type="match status" value="1"/>
</dbReference>
<evidence type="ECO:0000313" key="2">
    <source>
        <dbReference type="Proteomes" id="UP000198406"/>
    </source>
</evidence>
<protein>
    <submittedName>
        <fullName evidence="1">Uncharacterized protein</fullName>
    </submittedName>
</protein>
<dbReference type="AlphaFoldDB" id="A0A1Z5KIU7"/>
<sequence length="428" mass="50153">MHSLQNDEKLRTVPRHIQAILRTNRTKLVPGQCLRVSQTDEFTPLWGGRQPGSHGDVDDDTFLYIAENRTIHYGVKYYVSYLGLVVSSLHRWMTRKKAVKHLNAGTGVVIGYLAYKNKHGRIIRLWCVVNYNLLLAGLNPENYRYVNVADEDCSDTRYKVAVAAFIAGAYDGVRPSTDPVVHHMGDRFNNNKELLIWMTQQENMLKENRTPGYDSSLRESTETLEIKYKNLSDEEEWLPHPFLPVMINRRGDHCFCIPTGSFLPITIITYKLWNENAKVQLVKVMITVCGETYVFYQLVLECKLQDLLTDQEIVDHEDRYRKNKHMDNLHAVSSFESANNKSTTTKYRQDGTMRGVYFKEGEFYMAQFSDYDVFKTKLRARMRRRYFCFYQYGGPENELRCAMEFREQKMKENAEFRKKFSLQHRGRS</sequence>
<dbReference type="EMBL" id="BDSP01000235">
    <property type="protein sequence ID" value="GAX26022.1"/>
    <property type="molecule type" value="Genomic_DNA"/>
</dbReference>